<evidence type="ECO:0000313" key="5">
    <source>
        <dbReference type="Proteomes" id="UP000469081"/>
    </source>
</evidence>
<dbReference type="Gene3D" id="3.40.50.450">
    <property type="match status" value="1"/>
</dbReference>
<feature type="domain" description="DprA winged helix" evidence="3">
    <location>
        <begin position="311"/>
        <end position="363"/>
    </location>
</feature>
<evidence type="ECO:0000313" key="4">
    <source>
        <dbReference type="EMBL" id="MWZ40054.1"/>
    </source>
</evidence>
<dbReference type="AlphaFoldDB" id="A0A6I4RNQ8"/>
<dbReference type="Pfam" id="PF17782">
    <property type="entry name" value="WHD_DprA"/>
    <property type="match status" value="1"/>
</dbReference>
<dbReference type="NCBIfam" id="TIGR00732">
    <property type="entry name" value="dprA"/>
    <property type="match status" value="1"/>
</dbReference>
<dbReference type="InterPro" id="IPR057666">
    <property type="entry name" value="DrpA_SLOG"/>
</dbReference>
<dbReference type="Proteomes" id="UP000469081">
    <property type="component" value="Unassembled WGS sequence"/>
</dbReference>
<protein>
    <submittedName>
        <fullName evidence="4">DNA-protecting protein DprA</fullName>
    </submittedName>
</protein>
<sequence length="368" mass="40696">MIDNTIKNLIILSITPYFGNTRFVKAKENNFDFNEIINSPSKYIKTLSLRQESIDFLNQRKYLEYLDKVSKWLDSSDKNQIITYLDNRYPSDLKQISNPPLILYCSGNSDLLNSQQLAIVGARNHSSYGKNVTAKLCAELKGSKLAIISGLAYGIDTLAHKYAIDNNLSTIAVVGTGVDVVYPSSNRELYNKIINTNGLIISEFPLGTGPLRYNFPQRNRIISGLSKGVVVVEAASKSGSLITAELALEQNKEVFAIPGSIFSTTSQGCNQLIKQGAKLVCNVNDILEEINIASNTTQTSSTDNQVNKIISLNESERIILGSIDRELTTIDKIIIKSKLPYNQVTSILFELELKSLIESIPGGYINIQ</sequence>
<dbReference type="RefSeq" id="WP_003038359.1">
    <property type="nucleotide sequence ID" value="NZ_VJEZ01000006.1"/>
</dbReference>
<dbReference type="GO" id="GO:0009294">
    <property type="term" value="P:DNA-mediated transformation"/>
    <property type="evidence" value="ECO:0007669"/>
    <property type="project" value="InterPro"/>
</dbReference>
<comment type="caution">
    <text evidence="4">The sequence shown here is derived from an EMBL/GenBank/DDBJ whole genome shotgun (WGS) entry which is preliminary data.</text>
</comment>
<dbReference type="InterPro" id="IPR041614">
    <property type="entry name" value="DprA_WH"/>
</dbReference>
<dbReference type="Pfam" id="PF02481">
    <property type="entry name" value="DNA_processg_A"/>
    <property type="match status" value="1"/>
</dbReference>
<evidence type="ECO:0000259" key="3">
    <source>
        <dbReference type="Pfam" id="PF17782"/>
    </source>
</evidence>
<dbReference type="PANTHER" id="PTHR43022:SF1">
    <property type="entry name" value="PROTEIN SMF"/>
    <property type="match status" value="1"/>
</dbReference>
<comment type="similarity">
    <text evidence="1">Belongs to the DprA/Smf family.</text>
</comment>
<accession>A0A6I4RNQ8</accession>
<reference evidence="4 5" key="1">
    <citation type="submission" date="2019-06" db="EMBL/GenBank/DDBJ databases">
        <title>Phylogeography and genetic diversity of Francisella tularensis subsp. holarctica in France (1947-2018).</title>
        <authorList>
            <person name="Kevin M."/>
            <person name="Madani N."/>
            <person name="Maurin M."/>
        </authorList>
    </citation>
    <scope>NUCLEOTIDE SEQUENCE [LARGE SCALE GENOMIC DNA]</scope>
    <source>
        <strain evidence="4 5">ATCC 15482</strain>
    </source>
</reference>
<evidence type="ECO:0000259" key="2">
    <source>
        <dbReference type="Pfam" id="PF02481"/>
    </source>
</evidence>
<feature type="domain" description="Smf/DprA SLOG" evidence="2">
    <location>
        <begin position="80"/>
        <end position="290"/>
    </location>
</feature>
<dbReference type="InterPro" id="IPR003488">
    <property type="entry name" value="DprA"/>
</dbReference>
<proteinExistence type="inferred from homology"/>
<dbReference type="SUPFAM" id="SSF102405">
    <property type="entry name" value="MCP/YpsA-like"/>
    <property type="match status" value="1"/>
</dbReference>
<dbReference type="PANTHER" id="PTHR43022">
    <property type="entry name" value="PROTEIN SMF"/>
    <property type="match status" value="1"/>
</dbReference>
<dbReference type="Gene3D" id="1.10.10.10">
    <property type="entry name" value="Winged helix-like DNA-binding domain superfamily/Winged helix DNA-binding domain"/>
    <property type="match status" value="1"/>
</dbReference>
<dbReference type="InterPro" id="IPR036388">
    <property type="entry name" value="WH-like_DNA-bd_sf"/>
</dbReference>
<evidence type="ECO:0000256" key="1">
    <source>
        <dbReference type="ARBA" id="ARBA00006525"/>
    </source>
</evidence>
<organism evidence="4 5">
    <name type="scientific">Francisella tularensis</name>
    <dbReference type="NCBI Taxonomy" id="263"/>
    <lineage>
        <taxon>Bacteria</taxon>
        <taxon>Pseudomonadati</taxon>
        <taxon>Pseudomonadota</taxon>
        <taxon>Gammaproteobacteria</taxon>
        <taxon>Thiotrichales</taxon>
        <taxon>Francisellaceae</taxon>
        <taxon>Francisella</taxon>
    </lineage>
</organism>
<gene>
    <name evidence="4" type="primary">dprA</name>
    <name evidence="4" type="ORF">FNC33_05770</name>
</gene>
<dbReference type="EMBL" id="VJEZ01000006">
    <property type="protein sequence ID" value="MWZ40054.1"/>
    <property type="molecule type" value="Genomic_DNA"/>
</dbReference>
<name>A0A6I4RNQ8_FRATU</name>